<accession>A0ABP0ELM2</accession>
<dbReference type="CDD" id="cd00067">
    <property type="entry name" value="GAL4"/>
    <property type="match status" value="1"/>
</dbReference>
<feature type="compositionally biased region" description="Polar residues" evidence="8">
    <location>
        <begin position="124"/>
        <end position="138"/>
    </location>
</feature>
<evidence type="ECO:0000256" key="6">
    <source>
        <dbReference type="ARBA" id="ARBA00023163"/>
    </source>
</evidence>
<feature type="compositionally biased region" description="Low complexity" evidence="8">
    <location>
        <begin position="930"/>
        <end position="981"/>
    </location>
</feature>
<evidence type="ECO:0000256" key="2">
    <source>
        <dbReference type="ARBA" id="ARBA00022723"/>
    </source>
</evidence>
<dbReference type="PROSITE" id="PS00463">
    <property type="entry name" value="ZN2_CY6_FUNGAL_1"/>
    <property type="match status" value="1"/>
</dbReference>
<protein>
    <submittedName>
        <fullName evidence="10">Pyrimidine pathway regulatory protein 1</fullName>
    </submittedName>
</protein>
<proteinExistence type="predicted"/>
<dbReference type="SUPFAM" id="SSF57701">
    <property type="entry name" value="Zn2/Cys6 DNA-binding domain"/>
    <property type="match status" value="1"/>
</dbReference>
<evidence type="ECO:0000313" key="10">
    <source>
        <dbReference type="EMBL" id="CAK7922025.1"/>
    </source>
</evidence>
<evidence type="ECO:0000256" key="4">
    <source>
        <dbReference type="ARBA" id="ARBA00023015"/>
    </source>
</evidence>
<evidence type="ECO:0000256" key="3">
    <source>
        <dbReference type="ARBA" id="ARBA00022833"/>
    </source>
</evidence>
<dbReference type="InterPro" id="IPR052202">
    <property type="entry name" value="Yeast_MetPath_Reg"/>
</dbReference>
<keyword evidence="6" id="KW-0804">Transcription</keyword>
<feature type="compositionally biased region" description="Polar residues" evidence="8">
    <location>
        <begin position="856"/>
        <end position="869"/>
    </location>
</feature>
<keyword evidence="2" id="KW-0479">Metal-binding</keyword>
<dbReference type="Pfam" id="PF00172">
    <property type="entry name" value="Zn_clus"/>
    <property type="match status" value="1"/>
</dbReference>
<feature type="region of interest" description="Disordered" evidence="8">
    <location>
        <begin position="1"/>
        <end position="23"/>
    </location>
</feature>
<evidence type="ECO:0000256" key="8">
    <source>
        <dbReference type="SAM" id="MobiDB-lite"/>
    </source>
</evidence>
<name>A0ABP0ELM2_9ASCO</name>
<dbReference type="PANTHER" id="PTHR47782:SF1">
    <property type="entry name" value="PYRIMIDINE PATHWAY REGULATORY PROTEIN 1"/>
    <property type="match status" value="1"/>
</dbReference>
<gene>
    <name evidence="10" type="primary">PPR1</name>
    <name evidence="10" type="ORF">CAAN4_H21814</name>
</gene>
<dbReference type="Proteomes" id="UP001497600">
    <property type="component" value="Chromosome H"/>
</dbReference>
<dbReference type="PROSITE" id="PS50048">
    <property type="entry name" value="ZN2_CY6_FUNGAL_2"/>
    <property type="match status" value="1"/>
</dbReference>
<dbReference type="InterPro" id="IPR007219">
    <property type="entry name" value="XnlR_reg_dom"/>
</dbReference>
<feature type="compositionally biased region" description="Polar residues" evidence="8">
    <location>
        <begin position="817"/>
        <end position="826"/>
    </location>
</feature>
<dbReference type="Pfam" id="PF04082">
    <property type="entry name" value="Fungal_trans"/>
    <property type="match status" value="1"/>
</dbReference>
<dbReference type="InterPro" id="IPR001138">
    <property type="entry name" value="Zn2Cys6_DnaBD"/>
</dbReference>
<feature type="region of interest" description="Disordered" evidence="8">
    <location>
        <begin position="122"/>
        <end position="165"/>
    </location>
</feature>
<keyword evidence="7" id="KW-0539">Nucleus</keyword>
<feature type="compositionally biased region" description="Basic and acidic residues" evidence="8">
    <location>
        <begin position="1"/>
        <end position="18"/>
    </location>
</feature>
<dbReference type="Gene3D" id="4.10.240.10">
    <property type="entry name" value="Zn(2)-C6 fungal-type DNA-binding domain"/>
    <property type="match status" value="1"/>
</dbReference>
<organism evidence="10 11">
    <name type="scientific">[Candida] anglica</name>
    <dbReference type="NCBI Taxonomy" id="148631"/>
    <lineage>
        <taxon>Eukaryota</taxon>
        <taxon>Fungi</taxon>
        <taxon>Dikarya</taxon>
        <taxon>Ascomycota</taxon>
        <taxon>Saccharomycotina</taxon>
        <taxon>Pichiomycetes</taxon>
        <taxon>Debaryomycetaceae</taxon>
        <taxon>Kurtzmaniella</taxon>
    </lineage>
</organism>
<dbReference type="PANTHER" id="PTHR47782">
    <property type="entry name" value="ZN(II)2CYS6 TRANSCRIPTION FACTOR (EUROFUNG)-RELATED"/>
    <property type="match status" value="1"/>
</dbReference>
<dbReference type="InterPro" id="IPR036864">
    <property type="entry name" value="Zn2-C6_fun-type_DNA-bd_sf"/>
</dbReference>
<keyword evidence="4" id="KW-0805">Transcription regulation</keyword>
<feature type="domain" description="Zn(2)-C6 fungal-type" evidence="9">
    <location>
        <begin position="34"/>
        <end position="63"/>
    </location>
</feature>
<keyword evidence="11" id="KW-1185">Reference proteome</keyword>
<keyword evidence="5" id="KW-0238">DNA-binding</keyword>
<feature type="region of interest" description="Disordered" evidence="8">
    <location>
        <begin position="923"/>
        <end position="996"/>
    </location>
</feature>
<dbReference type="CDD" id="cd14723">
    <property type="entry name" value="ZIP_Ppr1"/>
    <property type="match status" value="1"/>
</dbReference>
<comment type="subcellular location">
    <subcellularLocation>
        <location evidence="1">Nucleus</location>
    </subcellularLocation>
</comment>
<evidence type="ECO:0000256" key="1">
    <source>
        <dbReference type="ARBA" id="ARBA00004123"/>
    </source>
</evidence>
<feature type="compositionally biased region" description="Basic and acidic residues" evidence="8">
    <location>
        <begin position="148"/>
        <end position="157"/>
    </location>
</feature>
<dbReference type="EMBL" id="OZ004260">
    <property type="protein sequence ID" value="CAK7922025.1"/>
    <property type="molecule type" value="Genomic_DNA"/>
</dbReference>
<feature type="region of interest" description="Disordered" evidence="8">
    <location>
        <begin position="856"/>
        <end position="882"/>
    </location>
</feature>
<sequence>MKRETSEETESLGRDAKKSRPSASIIGISRAISACQRCRKKKIKCDQNFPNCLRCKKAGVECVGLDPATGREVPRSYVTHLEDRIASLEGLLRKNGVEMDDSLENESGNLKILPETRDLEIDGESSNSAAIPSISMSGVSVPEGGPVPREDESKEETSYSENNMHNIMEGVTNVTRRSGSKAPPGYLNTSDGISFAKLMFAAVKVNQKNSRQSTAPPVPQIKREPGDEERVNVQSMSQDISSSTGPSRTPGPSLASLSIDPSVYLKHDVLPAILPPKKTAQEFIKIFFAQSNSQLPILHREEFVRTCFVPIYGTLDAGISLASNYTAINTDQCRGKEETDPSTTWFSKYKQEFQAYIQEHPEEKIDPVKISNNITPPAKFHRALYFLNIVFAISSSVHHLQYPATISDSFKAAAVKYIEPVYSSSDQLESLQGILLLALYSIMRPAVPGVWYVLGSALRLVVDLGLHSENDTGRTNGGTSTQTNFDSFTRDKRRRLFWCTYSLDRQICFYLGRPVGIPEESIRVPFPSELDDALIIPHDDSTPDYSQNSSGMPTYKVISLSFFRIRQIQSEVQKILYENSELPRKYNNLEDWKLQIGEKLAYWKNQAPKTQRKMNCDFNLEFFNLNYNHTLIMLHGISPKNYILSVQDFHRVSEASKELIHCYHQLYLSKSINYTWAAVHNLFMAGSSYLYTVYNSHDVRERNSFYEVKKVTQEGITVLKSLSDRCDAANHCREIFEVLTAAILKIRYNETVQGLTNAIPSTQQIARSQPAGHVNSNLQQLVENLSNGETSRSHQSSPQQNSNQQSLGNSPQQNSQRVQQNYPTHSAPSVQHKFRLNPFGSPNGLNGFNMASTASVESQNSIAPGTSVPTEPAGGPTQSPSTFEWITDRSLQTTTDAIGRQPTQYDLDIFFGELDNLSSWDNTSMGSKRSSVSENVSTDNSNSNSNQSALSHSNDIYHPSETPESSSSHKYTSSQRSSASGGATGGSSHEDGRTVPPTEAIRIYELIHQMPTESIWDQFFTAPLNNNTTFPN</sequence>
<evidence type="ECO:0000256" key="7">
    <source>
        <dbReference type="ARBA" id="ARBA00023242"/>
    </source>
</evidence>
<feature type="compositionally biased region" description="Basic and acidic residues" evidence="8">
    <location>
        <begin position="221"/>
        <end position="231"/>
    </location>
</feature>
<dbReference type="SMART" id="SM00066">
    <property type="entry name" value="GAL4"/>
    <property type="match status" value="1"/>
</dbReference>
<evidence type="ECO:0000256" key="5">
    <source>
        <dbReference type="ARBA" id="ARBA00023125"/>
    </source>
</evidence>
<evidence type="ECO:0000259" key="9">
    <source>
        <dbReference type="PROSITE" id="PS50048"/>
    </source>
</evidence>
<dbReference type="CDD" id="cd12148">
    <property type="entry name" value="fungal_TF_MHR"/>
    <property type="match status" value="1"/>
</dbReference>
<feature type="region of interest" description="Disordered" evidence="8">
    <location>
        <begin position="786"/>
        <end position="826"/>
    </location>
</feature>
<feature type="region of interest" description="Disordered" evidence="8">
    <location>
        <begin position="207"/>
        <end position="253"/>
    </location>
</feature>
<feature type="compositionally biased region" description="Low complexity" evidence="8">
    <location>
        <begin position="793"/>
        <end position="816"/>
    </location>
</feature>
<evidence type="ECO:0000313" key="11">
    <source>
        <dbReference type="Proteomes" id="UP001497600"/>
    </source>
</evidence>
<feature type="compositionally biased region" description="Low complexity" evidence="8">
    <location>
        <begin position="241"/>
        <end position="253"/>
    </location>
</feature>
<keyword evidence="3" id="KW-0862">Zinc</keyword>
<reference evidence="10 11" key="1">
    <citation type="submission" date="2024-01" db="EMBL/GenBank/DDBJ databases">
        <authorList>
            <consortium name="Genoscope - CEA"/>
            <person name="William W."/>
        </authorList>
    </citation>
    <scope>NUCLEOTIDE SEQUENCE [LARGE SCALE GENOMIC DNA]</scope>
    <source>
        <strain evidence="10 11">29B2s-10</strain>
    </source>
</reference>
<dbReference type="SMART" id="SM00906">
    <property type="entry name" value="Fungal_trans"/>
    <property type="match status" value="1"/>
</dbReference>